<evidence type="ECO:0000259" key="8">
    <source>
        <dbReference type="Pfam" id="PF20222"/>
    </source>
</evidence>
<dbReference type="Pfam" id="PF20222">
    <property type="entry name" value="DUF6581"/>
    <property type="match status" value="1"/>
</dbReference>
<feature type="region of interest" description="Disordered" evidence="6">
    <location>
        <begin position="286"/>
        <end position="308"/>
    </location>
</feature>
<feature type="compositionally biased region" description="Pro residues" evidence="6">
    <location>
        <begin position="83"/>
        <end position="94"/>
    </location>
</feature>
<dbReference type="Pfam" id="PF04182">
    <property type="entry name" value="B-block_TFIIIC"/>
    <property type="match status" value="1"/>
</dbReference>
<feature type="compositionally biased region" description="Basic and acidic residues" evidence="6">
    <location>
        <begin position="620"/>
        <end position="632"/>
    </location>
</feature>
<dbReference type="GO" id="GO:0042791">
    <property type="term" value="P:5S class rRNA transcription by RNA polymerase III"/>
    <property type="evidence" value="ECO:0007669"/>
    <property type="project" value="TreeGrafter"/>
</dbReference>
<dbReference type="PANTHER" id="PTHR15180:SF1">
    <property type="entry name" value="GENERAL TRANSCRIPTION FACTOR 3C POLYPEPTIDE 1"/>
    <property type="match status" value="1"/>
</dbReference>
<keyword evidence="2" id="KW-0597">Phosphoprotein</keyword>
<feature type="compositionally biased region" description="Basic residues" evidence="6">
    <location>
        <begin position="723"/>
        <end position="732"/>
    </location>
</feature>
<dbReference type="InterPro" id="IPR007309">
    <property type="entry name" value="TFIIIC_Bblock-bd"/>
</dbReference>
<evidence type="ECO:0000259" key="7">
    <source>
        <dbReference type="Pfam" id="PF04182"/>
    </source>
</evidence>
<evidence type="ECO:0000256" key="2">
    <source>
        <dbReference type="ARBA" id="ARBA00022553"/>
    </source>
</evidence>
<reference evidence="9 10" key="1">
    <citation type="submission" date="2021-12" db="EMBL/GenBank/DDBJ databases">
        <title>High titer production of polyol ester of fatty acids by Rhodotorula paludigena BS15 towards product separation-free biomass refinery.</title>
        <authorList>
            <person name="Mano J."/>
            <person name="Ono H."/>
            <person name="Tanaka T."/>
            <person name="Naito K."/>
            <person name="Sushida H."/>
            <person name="Ike M."/>
            <person name="Tokuyasu K."/>
            <person name="Kitaoka M."/>
        </authorList>
    </citation>
    <scope>NUCLEOTIDE SEQUENCE [LARGE SCALE GENOMIC DNA]</scope>
    <source>
        <strain evidence="9 10">BS15</strain>
    </source>
</reference>
<dbReference type="GO" id="GO:0005634">
    <property type="term" value="C:nucleus"/>
    <property type="evidence" value="ECO:0007669"/>
    <property type="project" value="UniProtKB-SubCell"/>
</dbReference>
<feature type="compositionally biased region" description="Basic and acidic residues" evidence="6">
    <location>
        <begin position="704"/>
        <end position="722"/>
    </location>
</feature>
<name>A0AAV5GNK8_9BASI</name>
<feature type="domain" description="Transcription factor tau subunit sfc3/Tfc3 C-terminal" evidence="8">
    <location>
        <begin position="1631"/>
        <end position="1988"/>
    </location>
</feature>
<dbReference type="GO" id="GO:0003677">
    <property type="term" value="F:DNA binding"/>
    <property type="evidence" value="ECO:0007669"/>
    <property type="project" value="UniProtKB-KW"/>
</dbReference>
<dbReference type="PANTHER" id="PTHR15180">
    <property type="entry name" value="GENERAL TRANSCRIPTION FACTOR 3C POLYPEPTIDE 1"/>
    <property type="match status" value="1"/>
</dbReference>
<evidence type="ECO:0000256" key="1">
    <source>
        <dbReference type="ARBA" id="ARBA00004123"/>
    </source>
</evidence>
<keyword evidence="3" id="KW-0238">DNA-binding</keyword>
<keyword evidence="10" id="KW-1185">Reference proteome</keyword>
<evidence type="ECO:0000256" key="3">
    <source>
        <dbReference type="ARBA" id="ARBA00023125"/>
    </source>
</evidence>
<comment type="caution">
    <text evidence="9">The sequence shown here is derived from an EMBL/GenBank/DDBJ whole genome shotgun (WGS) entry which is preliminary data.</text>
</comment>
<comment type="subcellular location">
    <subcellularLocation>
        <location evidence="1">Nucleus</location>
    </subcellularLocation>
</comment>
<feature type="region of interest" description="Disordered" evidence="6">
    <location>
        <begin position="412"/>
        <end position="436"/>
    </location>
</feature>
<feature type="domain" description="B-block binding subunit of TFIIIC" evidence="7">
    <location>
        <begin position="205"/>
        <end position="269"/>
    </location>
</feature>
<evidence type="ECO:0000256" key="6">
    <source>
        <dbReference type="SAM" id="MobiDB-lite"/>
    </source>
</evidence>
<feature type="region of interest" description="Disordered" evidence="6">
    <location>
        <begin position="566"/>
        <end position="949"/>
    </location>
</feature>
<feature type="compositionally biased region" description="Basic and acidic residues" evidence="6">
    <location>
        <begin position="666"/>
        <end position="688"/>
    </location>
</feature>
<protein>
    <recommendedName>
        <fullName evidence="11">Transcription factor tau subunit sfc3/Tfc3 C-terminal domain-containing protein</fullName>
    </recommendedName>
</protein>
<dbReference type="GO" id="GO:0006384">
    <property type="term" value="P:transcription initiation at RNA polymerase III promoter"/>
    <property type="evidence" value="ECO:0007669"/>
    <property type="project" value="InterPro"/>
</dbReference>
<feature type="compositionally biased region" description="Basic and acidic residues" evidence="6">
    <location>
        <begin position="144"/>
        <end position="160"/>
    </location>
</feature>
<feature type="compositionally biased region" description="Basic and acidic residues" evidence="6">
    <location>
        <begin position="110"/>
        <end position="133"/>
    </location>
</feature>
<feature type="compositionally biased region" description="Basic residues" evidence="6">
    <location>
        <begin position="134"/>
        <end position="143"/>
    </location>
</feature>
<feature type="compositionally biased region" description="Acidic residues" evidence="6">
    <location>
        <begin position="1429"/>
        <end position="1444"/>
    </location>
</feature>
<evidence type="ECO:0008006" key="11">
    <source>
        <dbReference type="Google" id="ProtNLM"/>
    </source>
</evidence>
<feature type="region of interest" description="Disordered" evidence="6">
    <location>
        <begin position="83"/>
        <end position="160"/>
    </location>
</feature>
<organism evidence="9 10">
    <name type="scientific">Rhodotorula paludigena</name>
    <dbReference type="NCBI Taxonomy" id="86838"/>
    <lineage>
        <taxon>Eukaryota</taxon>
        <taxon>Fungi</taxon>
        <taxon>Dikarya</taxon>
        <taxon>Basidiomycota</taxon>
        <taxon>Pucciniomycotina</taxon>
        <taxon>Microbotryomycetes</taxon>
        <taxon>Sporidiobolales</taxon>
        <taxon>Sporidiobolaceae</taxon>
        <taxon>Rhodotorula</taxon>
    </lineage>
</organism>
<dbReference type="EMBL" id="BQKY01000015">
    <property type="protein sequence ID" value="GJN93921.1"/>
    <property type="molecule type" value="Genomic_DNA"/>
</dbReference>
<evidence type="ECO:0000256" key="5">
    <source>
        <dbReference type="ARBA" id="ARBA00023242"/>
    </source>
</evidence>
<feature type="compositionally biased region" description="Low complexity" evidence="6">
    <location>
        <begin position="95"/>
        <end position="109"/>
    </location>
</feature>
<dbReference type="GO" id="GO:0000127">
    <property type="term" value="C:transcription factor TFIIIC complex"/>
    <property type="evidence" value="ECO:0007669"/>
    <property type="project" value="InterPro"/>
</dbReference>
<dbReference type="InterPro" id="IPR044210">
    <property type="entry name" value="Tfc3-like"/>
</dbReference>
<feature type="region of interest" description="Disordered" evidence="6">
    <location>
        <begin position="1533"/>
        <end position="1583"/>
    </location>
</feature>
<feature type="compositionally biased region" description="Acidic residues" evidence="6">
    <location>
        <begin position="744"/>
        <end position="755"/>
    </location>
</feature>
<evidence type="ECO:0000313" key="9">
    <source>
        <dbReference type="EMBL" id="GJN93921.1"/>
    </source>
</evidence>
<feature type="compositionally biased region" description="Acidic residues" evidence="6">
    <location>
        <begin position="287"/>
        <end position="304"/>
    </location>
</feature>
<feature type="compositionally biased region" description="Low complexity" evidence="6">
    <location>
        <begin position="890"/>
        <end position="918"/>
    </location>
</feature>
<keyword evidence="4" id="KW-0804">Transcription</keyword>
<accession>A0AAV5GNK8</accession>
<keyword evidence="5" id="KW-0539">Nucleus</keyword>
<feature type="region of interest" description="Disordered" evidence="6">
    <location>
        <begin position="1403"/>
        <end position="1464"/>
    </location>
</feature>
<dbReference type="InterPro" id="IPR046488">
    <property type="entry name" value="Sfc3/Tfc3_C"/>
</dbReference>
<feature type="compositionally biased region" description="Low complexity" evidence="6">
    <location>
        <begin position="597"/>
        <end position="615"/>
    </location>
</feature>
<feature type="compositionally biased region" description="Low complexity" evidence="6">
    <location>
        <begin position="819"/>
        <end position="829"/>
    </location>
</feature>
<dbReference type="Proteomes" id="UP001342314">
    <property type="component" value="Unassembled WGS sequence"/>
</dbReference>
<gene>
    <name evidence="9" type="ORF">Rhopal_006980-T1</name>
</gene>
<evidence type="ECO:0000256" key="4">
    <source>
        <dbReference type="ARBA" id="ARBA00023163"/>
    </source>
</evidence>
<feature type="compositionally biased region" description="Low complexity" evidence="6">
    <location>
        <begin position="773"/>
        <end position="790"/>
    </location>
</feature>
<evidence type="ECO:0000313" key="10">
    <source>
        <dbReference type="Proteomes" id="UP001342314"/>
    </source>
</evidence>
<sequence>MIDALLQYLLEEVAMDGDAGTSLPVLAQCIEHFYARAASSSTTDDPARLQKVDASFLSFVWDALLEQPDVRLGVLVPIPGAEPAPPPAPAPAPENPSAHAPEASTSAAAPERDGAEEEAKPASEAPKPEEEKKVKKQGGRKKRDPNEGPTHEMRFLEDGDERAKGLEQLQSEYGENLRVIASEETAWKAIVGTHAKISSITPPIYSVLQLVSRGRGDGATAVRIAKDLALDPKSVFHMVKVPQQLGLVKKFSDVDQGCRTNRVVHVRYLASSPAWLAHIASEPDAAASDDEAGGGEGGGADEEGAVGGGWGGNEMSPISIMYVKTNAPLIRARIIKALKRRKDGWMPHSEIHASIGLHAVNSQVLRRLNALISPLVAEGIVEKVNVTRKRKGHKDSIVQALRLVQRVKGDEDGVTAAGSHGRVEQREDDDEDDAGSYPVLGRSIERQEISSALGGFSIRFIESMLQRLARVAPPPHLADHTVHSVRETVGRVKQARWFSLAGYLSFRRSQGYPDDALEAKWRALTEGDGARVGAFETPDEDGPAEGQYASLEQRQKRLETFNVWANTTDRVGGGPSVRKYKPRQKKGAAAASKTQSDAGDGSAPATPAPTAAAAKGKGKAKADVKGKGKAVDQDAPAAVDDDVIAAPRVPPPPRTIGRPRKNPLKPGEESPYMRKKRERLEDEERERLGLPPLERPKAKRARKKKDEGEEGKKEGEVGEEKKEKKKAVKGKSKRTEEIANGAADEGEDQLMEDAVEPPHGDGVSTQEQPTPGPSSATAATTETPSASKTSGAPEQTDGPETPAPAAATARPTKKRGRQAAATSTPATAEPPRRLQPYVEVEHSSPVTKHPMRSKALDALAGIHSSSPPPPEIAATDNHAAGLSDSPAQGVAAEAPATPAATVPEVVAPPNATNTAATPKTSAIRVASTAPAASRPKQKPRPSMVSSDNLTALARQKDVVDYISDQGGIIEFAYRLNDSIYAWSKQRNPNAFKLDKKVLQTTLEAAERRGLLLRQVVTAAHGDQRKIYFLPTISTESEQYRNFVKTLVETVRSRFADIVHDKNIVLDEVVETDLREADAAGLDEPSPTDSPDDVRLFFSKQVHVVSRKYGVRPGLAARARALHKWLASWLLAQPDDSDVFCLREEHADIVTQKKLLDSMPLGVFVRIVPLPFESDTLATFLEDADNRRLAMADLPRDIVDIIRPHDRKRKAALWKTLDALNSFRLLQPVMPVDDTLAKFQPAYMPKLAQHWRFNRIVPVYAFREDPADVHRLINVFEFESSDDVVEYWRAVEAGTRPLPLDAAGNERPADFDAIADDRFPPDAVMTNVRTFIKNMRGPTKWRDAYSMAPPQAAFLTKLVMSDPGLVTDKANRQDDIAKWAHAVYAPVADVEAFLANALYRPRAAPGSRRAKKRQRKSLGGADGIGAGQYGDEEEEEGDENEDPEAAAERARNAAATVHRKVQDAAAQRERDWNAILERFRAEHDQPTLDATTVDWLHRTFLDPRKQLDAKQLDFELRRLLPEDAQAMTAADAAMRSQVPSGLQKRASDAKKPYAVAPRGEGGKKRRAGSKRKTSAVESERVKAAVDSIGDEPEAATLVTMAEDQPVQTGTQSEFLEVPLPPHPDLPKGKRLSRNHYTSEQDELLLDAFAVLRARSHISGMRIGFGAFEKFFEGNKPKTLRVRTHTLLKKTSEQEYHDRLVDAYVRVFREHGRSIPDPKPLSMLEFDLGANVRLLREKVNKRQPQVALPAVQLPSTIAEFEAQFHIMPTEHAVKLSNRFEKTWAKYHIATNVREDAAAAAPLGKPWASEAKVMEPHRSREMTAAALKAIVSTPVDAYDVAKGSTLLEPFATRVDGVVEELLRAQIIEKLHSEEDRRQPGRNFVFTDKFFQRFDNTATMTRLGEASAWDDELRDCDEFEFPLIPNEGQMLAFFDLISEGTVELAVDTSTLTDKTRDLDFWQTRQANDDDIECTINVLPLEALDKKEAVPLPTTLLPASVTDDAAALAQAKSDLPVDAEAALALEKALSAAGAEGIALKTLSTVLVGHDRAAILSAVSLLTTTSSPPLALLAGHAALSLVHARYLSSWAFPVPSSDPKRYFLPALWTGVSGEVNFEYWQRACAWVKGELLARSGITCPALVARAQARGLLGAHEVQRILLRLLEAGKVARRSLDSVAGGGLAEGEIDWEGDRWFLDGTCW</sequence>
<feature type="compositionally biased region" description="Basic residues" evidence="6">
    <location>
        <begin position="1562"/>
        <end position="1572"/>
    </location>
</feature>
<proteinExistence type="predicted"/>